<geneLocation type="plasmid" evidence="3 4">
    <name>unnamed4</name>
</geneLocation>
<organism evidence="3 4">
    <name type="scientific">Azospirillum thermophilum</name>
    <dbReference type="NCBI Taxonomy" id="2202148"/>
    <lineage>
        <taxon>Bacteria</taxon>
        <taxon>Pseudomonadati</taxon>
        <taxon>Pseudomonadota</taxon>
        <taxon>Alphaproteobacteria</taxon>
        <taxon>Rhodospirillales</taxon>
        <taxon>Azospirillaceae</taxon>
        <taxon>Azospirillum</taxon>
    </lineage>
</organism>
<keyword evidence="4" id="KW-1185">Reference proteome</keyword>
<dbReference type="AlphaFoldDB" id="A0A2S2D0R9"/>
<protein>
    <recommendedName>
        <fullName evidence="2">Ketoreductase domain-containing protein</fullName>
    </recommendedName>
</protein>
<dbReference type="SMART" id="SM00822">
    <property type="entry name" value="PKS_KR"/>
    <property type="match status" value="1"/>
</dbReference>
<reference evidence="4" key="1">
    <citation type="submission" date="2018-05" db="EMBL/GenBank/DDBJ databases">
        <title>Azospirillum thermophila sp. nov., a novel isolated from hot spring.</title>
        <authorList>
            <person name="Zhao Z."/>
        </authorList>
    </citation>
    <scope>NUCLEOTIDE SEQUENCE [LARGE SCALE GENOMIC DNA]</scope>
    <source>
        <strain evidence="4">CFH 70021</strain>
        <plasmid evidence="4">unnamed4</plasmid>
    </source>
</reference>
<dbReference type="OrthoDB" id="9810935at2"/>
<dbReference type="Pfam" id="PF13561">
    <property type="entry name" value="adh_short_C2"/>
    <property type="match status" value="1"/>
</dbReference>
<evidence type="ECO:0000259" key="2">
    <source>
        <dbReference type="SMART" id="SM00822"/>
    </source>
</evidence>
<keyword evidence="3" id="KW-0614">Plasmid</keyword>
<dbReference type="EMBL" id="CP029359">
    <property type="protein sequence ID" value="AWK90240.1"/>
    <property type="molecule type" value="Genomic_DNA"/>
</dbReference>
<dbReference type="RefSeq" id="WP_109334355.1">
    <property type="nucleotide sequence ID" value="NZ_CP029359.1"/>
</dbReference>
<feature type="domain" description="Ketoreductase" evidence="2">
    <location>
        <begin position="8"/>
        <end position="201"/>
    </location>
</feature>
<dbReference type="KEGG" id="azz:DEW08_29960"/>
<dbReference type="PRINTS" id="PR00081">
    <property type="entry name" value="GDHRDH"/>
</dbReference>
<dbReference type="PANTHER" id="PTHR42879:SF6">
    <property type="entry name" value="NADPH-DEPENDENT REDUCTASE BACG"/>
    <property type="match status" value="1"/>
</dbReference>
<dbReference type="Gene3D" id="3.40.50.720">
    <property type="entry name" value="NAD(P)-binding Rossmann-like Domain"/>
    <property type="match status" value="1"/>
</dbReference>
<dbReference type="InterPro" id="IPR036291">
    <property type="entry name" value="NAD(P)-bd_dom_sf"/>
</dbReference>
<evidence type="ECO:0000313" key="4">
    <source>
        <dbReference type="Proteomes" id="UP000245629"/>
    </source>
</evidence>
<dbReference type="Proteomes" id="UP000245629">
    <property type="component" value="Plasmid unnamed4"/>
</dbReference>
<comment type="similarity">
    <text evidence="1">Belongs to the short-chain dehydrogenases/reductases (SDR) family.</text>
</comment>
<dbReference type="PANTHER" id="PTHR42879">
    <property type="entry name" value="3-OXOACYL-(ACYL-CARRIER-PROTEIN) REDUCTASE"/>
    <property type="match status" value="1"/>
</dbReference>
<sequence>MDLHLADKAVLVTGASRGIGLAVARTFLKEGARVVLTARGTEGLATAQAVLESEIPGARIATIAADMTDAEAIDRVVRQAEDAQGPLEAVVANVGSGTSRAGVVLDRSDWTRGLDANLVGAMLLASRVLPGMTARGSGSLTFIASIAGVEAINAPVIYSAAKAGLAMAAKTLARQVARQGVRVNAVAPGNVLAPGGSWERKMAERPEWCAQYIDAEVPLGRFARAEEIADMVVFLASARASFMTGSMVVVDGGQTRSL</sequence>
<dbReference type="SUPFAM" id="SSF51735">
    <property type="entry name" value="NAD(P)-binding Rossmann-fold domains"/>
    <property type="match status" value="1"/>
</dbReference>
<evidence type="ECO:0000313" key="3">
    <source>
        <dbReference type="EMBL" id="AWK90240.1"/>
    </source>
</evidence>
<dbReference type="InterPro" id="IPR002347">
    <property type="entry name" value="SDR_fam"/>
</dbReference>
<evidence type="ECO:0000256" key="1">
    <source>
        <dbReference type="ARBA" id="ARBA00006484"/>
    </source>
</evidence>
<dbReference type="FunFam" id="3.40.50.720:FF:000084">
    <property type="entry name" value="Short-chain dehydrogenase reductase"/>
    <property type="match status" value="1"/>
</dbReference>
<name>A0A2S2D0R9_9PROT</name>
<proteinExistence type="inferred from homology"/>
<accession>A0A2S2D0R9</accession>
<gene>
    <name evidence="3" type="ORF">DEW08_29960</name>
</gene>
<dbReference type="InterPro" id="IPR057326">
    <property type="entry name" value="KR_dom"/>
</dbReference>
<dbReference type="InterPro" id="IPR050259">
    <property type="entry name" value="SDR"/>
</dbReference>